<reference evidence="5 6" key="1">
    <citation type="submission" date="2013-04" db="EMBL/GenBank/DDBJ databases">
        <title>The Genome Sequence of Sutterella wadsworthensis HGA0223.</title>
        <authorList>
            <consortium name="The Broad Institute Genomics Platform"/>
            <person name="Earl A."/>
            <person name="Ward D."/>
            <person name="Feldgarden M."/>
            <person name="Gevers D."/>
            <person name="Schmidt T.M."/>
            <person name="Dover J."/>
            <person name="Dai D."/>
            <person name="Walker B."/>
            <person name="Young S."/>
            <person name="Zeng Q."/>
            <person name="Gargeya S."/>
            <person name="Fitzgerald M."/>
            <person name="Haas B."/>
            <person name="Abouelleil A."/>
            <person name="Allen A.W."/>
            <person name="Alvarado L."/>
            <person name="Arachchi H.M."/>
            <person name="Berlin A.M."/>
            <person name="Chapman S.B."/>
            <person name="Gainer-Dewar J."/>
            <person name="Goldberg J."/>
            <person name="Griggs A."/>
            <person name="Gujja S."/>
            <person name="Hansen M."/>
            <person name="Howarth C."/>
            <person name="Imamovic A."/>
            <person name="Ireland A."/>
            <person name="Larimer J."/>
            <person name="McCowan C."/>
            <person name="Murphy C."/>
            <person name="Pearson M."/>
            <person name="Poon T.W."/>
            <person name="Priest M."/>
            <person name="Roberts A."/>
            <person name="Saif S."/>
            <person name="Shea T."/>
            <person name="Sisk P."/>
            <person name="Sykes S."/>
            <person name="Wortman J."/>
            <person name="Nusbaum C."/>
            <person name="Birren B."/>
        </authorList>
    </citation>
    <scope>NUCLEOTIDE SEQUENCE [LARGE SCALE GENOMIC DNA]</scope>
    <source>
        <strain evidence="5 6">HGA0223</strain>
    </source>
</reference>
<dbReference type="PROSITE" id="PS50297">
    <property type="entry name" value="ANK_REP_REGION"/>
    <property type="match status" value="2"/>
</dbReference>
<dbReference type="STRING" id="1203554.HMPREF1476_01540"/>
<dbReference type="Pfam" id="PF12796">
    <property type="entry name" value="Ank_2"/>
    <property type="match status" value="2"/>
</dbReference>
<dbReference type="InterPro" id="IPR002110">
    <property type="entry name" value="Ankyrin_rpt"/>
</dbReference>
<dbReference type="EMBL" id="ATCF01000022">
    <property type="protein sequence ID" value="EPD98501.1"/>
    <property type="molecule type" value="Genomic_DNA"/>
</dbReference>
<dbReference type="SUPFAM" id="SSF48403">
    <property type="entry name" value="Ankyrin repeat"/>
    <property type="match status" value="1"/>
</dbReference>
<evidence type="ECO:0000313" key="5">
    <source>
        <dbReference type="EMBL" id="EPD98501.1"/>
    </source>
</evidence>
<evidence type="ECO:0000256" key="4">
    <source>
        <dbReference type="SAM" id="SignalP"/>
    </source>
</evidence>
<dbReference type="PROSITE" id="PS50088">
    <property type="entry name" value="ANK_REPEAT"/>
    <property type="match status" value="2"/>
</dbReference>
<name>S3BDH8_9BURK</name>
<evidence type="ECO:0000313" key="6">
    <source>
        <dbReference type="Proteomes" id="UP000014400"/>
    </source>
</evidence>
<dbReference type="PANTHER" id="PTHR24201">
    <property type="entry name" value="ANK_REP_REGION DOMAIN-CONTAINING PROTEIN"/>
    <property type="match status" value="1"/>
</dbReference>
<dbReference type="InterPro" id="IPR036770">
    <property type="entry name" value="Ankyrin_rpt-contain_sf"/>
</dbReference>
<evidence type="ECO:0000256" key="1">
    <source>
        <dbReference type="ARBA" id="ARBA00022737"/>
    </source>
</evidence>
<sequence length="259" mass="27562">MALRQFAATLLCGSLLLASSASSLFTEPVLAASAAGSSGLGWDDIASKNEAENPLTSAQLETIRQAVRSANTRTLKQLLQKGLSPNFRMENGDTGFTYAVRAENYDVAEALLKSGRLNVNDLNKFGETPLMLAVFKGQDELFDELIAAGADPQRGGNWTPLHYAATEGRTEFIERLLKAGASANIQTSSGVTPLIMAARKPSRAAVTMLLKAGAYRDYCTDTGQSPADFARRAGDKELAEYLAIPKCAVKGRIAQGAAK</sequence>
<proteinExistence type="predicted"/>
<accession>S3BDH8</accession>
<feature type="repeat" description="ANK" evidence="3">
    <location>
        <begin position="156"/>
        <end position="188"/>
    </location>
</feature>
<keyword evidence="1" id="KW-0677">Repeat</keyword>
<dbReference type="RefSeq" id="WP_016474739.1">
    <property type="nucleotide sequence ID" value="NZ_KE150480.1"/>
</dbReference>
<feature type="chain" id="PRO_5004506162" evidence="4">
    <location>
        <begin position="32"/>
        <end position="259"/>
    </location>
</feature>
<protein>
    <submittedName>
        <fullName evidence="5">Uncharacterized protein</fullName>
    </submittedName>
</protein>
<dbReference type="eggNOG" id="COG0666">
    <property type="taxonomic scope" value="Bacteria"/>
</dbReference>
<keyword evidence="2 3" id="KW-0040">ANK repeat</keyword>
<dbReference type="InterPro" id="IPR050776">
    <property type="entry name" value="Ank_Repeat/CDKN_Inhibitor"/>
</dbReference>
<organism evidence="5 6">
    <name type="scientific">Sutterella wadsworthensis HGA0223</name>
    <dbReference type="NCBI Taxonomy" id="1203554"/>
    <lineage>
        <taxon>Bacteria</taxon>
        <taxon>Pseudomonadati</taxon>
        <taxon>Pseudomonadota</taxon>
        <taxon>Betaproteobacteria</taxon>
        <taxon>Burkholderiales</taxon>
        <taxon>Sutterellaceae</taxon>
        <taxon>Sutterella</taxon>
    </lineage>
</organism>
<feature type="signal peptide" evidence="4">
    <location>
        <begin position="1"/>
        <end position="31"/>
    </location>
</feature>
<keyword evidence="4" id="KW-0732">Signal</keyword>
<evidence type="ECO:0000256" key="2">
    <source>
        <dbReference type="ARBA" id="ARBA00023043"/>
    </source>
</evidence>
<dbReference type="PANTHER" id="PTHR24201:SF15">
    <property type="entry name" value="ANKYRIN REPEAT DOMAIN-CONTAINING PROTEIN 66"/>
    <property type="match status" value="1"/>
</dbReference>
<dbReference type="Proteomes" id="UP000014400">
    <property type="component" value="Unassembled WGS sequence"/>
</dbReference>
<dbReference type="GeneID" id="64060671"/>
<comment type="caution">
    <text evidence="5">The sequence shown here is derived from an EMBL/GenBank/DDBJ whole genome shotgun (WGS) entry which is preliminary data.</text>
</comment>
<keyword evidence="6" id="KW-1185">Reference proteome</keyword>
<dbReference type="HOGENOM" id="CLU_1085544_0_0_4"/>
<dbReference type="Gene3D" id="1.25.40.20">
    <property type="entry name" value="Ankyrin repeat-containing domain"/>
    <property type="match status" value="1"/>
</dbReference>
<gene>
    <name evidence="5" type="ORF">HMPREF1476_01540</name>
</gene>
<dbReference type="PATRIC" id="fig|1203554.3.peg.1618"/>
<dbReference type="AlphaFoldDB" id="S3BDH8"/>
<feature type="repeat" description="ANK" evidence="3">
    <location>
        <begin position="125"/>
        <end position="157"/>
    </location>
</feature>
<evidence type="ECO:0000256" key="3">
    <source>
        <dbReference type="PROSITE-ProRule" id="PRU00023"/>
    </source>
</evidence>
<dbReference type="SMART" id="SM00248">
    <property type="entry name" value="ANK"/>
    <property type="match status" value="5"/>
</dbReference>